<organism evidence="2 3">
    <name type="scientific">Haloarcula salina</name>
    <dbReference type="NCBI Taxonomy" id="1429914"/>
    <lineage>
        <taxon>Archaea</taxon>
        <taxon>Methanobacteriati</taxon>
        <taxon>Methanobacteriota</taxon>
        <taxon>Stenosarchaea group</taxon>
        <taxon>Halobacteria</taxon>
        <taxon>Halobacteriales</taxon>
        <taxon>Haloarculaceae</taxon>
        <taxon>Haloarcula</taxon>
    </lineage>
</organism>
<evidence type="ECO:0000259" key="1">
    <source>
        <dbReference type="Pfam" id="PF00535"/>
    </source>
</evidence>
<dbReference type="CDD" id="cd00761">
    <property type="entry name" value="Glyco_tranf_GTA_type"/>
    <property type="match status" value="1"/>
</dbReference>
<comment type="caution">
    <text evidence="2">The sequence shown here is derived from an EMBL/GenBank/DDBJ whole genome shotgun (WGS) entry which is preliminary data.</text>
</comment>
<reference evidence="2" key="1">
    <citation type="submission" date="2021-06" db="EMBL/GenBank/DDBJ databases">
        <title>New haloarchaea isolates fom saline soil.</title>
        <authorList>
            <person name="Duran-Viseras A."/>
            <person name="Sanchez-Porro C.S."/>
            <person name="Ventosa A."/>
        </authorList>
    </citation>
    <scope>NUCLEOTIDE SEQUENCE</scope>
    <source>
        <strain evidence="2">JCM 18369</strain>
    </source>
</reference>
<dbReference type="InterPro" id="IPR001173">
    <property type="entry name" value="Glyco_trans_2-like"/>
</dbReference>
<dbReference type="Gene3D" id="3.90.550.10">
    <property type="entry name" value="Spore Coat Polysaccharide Biosynthesis Protein SpsA, Chain A"/>
    <property type="match status" value="1"/>
</dbReference>
<sequence>MPRVSVVTPTYNHTEELDRAIQSVVDQTFDDLEHIVVDDASDECDPRTIVNRFDDDRLEYVSHEENKGAGAARNTGIAAAEGDLIAFLDSDDFWTEQKLERQVSEIESLNDEWVGVYCGVQTDRKRLFKHVAGRVLGDRPAVTGDTEVLRRLLYPNSGFALGSTFLVKRDAIERAGLFDESLSRYEEVELATRIVEVGKIGYVDEDLAVIGRSGYPRATAVARSGERLFERYRDAYSETDLDVEAAIRSHHFLIARSFFREGKFAAGYRYLKRAEPHDVRQYPRLGYCLFLGALELGKGVSQSS</sequence>
<dbReference type="RefSeq" id="WP_162412295.1">
    <property type="nucleotide sequence ID" value="NZ_JAHQXE010000001.1"/>
</dbReference>
<name>A0AA41FXC1_9EURY</name>
<dbReference type="SUPFAM" id="SSF53448">
    <property type="entry name" value="Nucleotide-diphospho-sugar transferases"/>
    <property type="match status" value="1"/>
</dbReference>
<keyword evidence="3" id="KW-1185">Reference proteome</keyword>
<dbReference type="GO" id="GO:0016758">
    <property type="term" value="F:hexosyltransferase activity"/>
    <property type="evidence" value="ECO:0007669"/>
    <property type="project" value="UniProtKB-ARBA"/>
</dbReference>
<dbReference type="InterPro" id="IPR029044">
    <property type="entry name" value="Nucleotide-diphossugar_trans"/>
</dbReference>
<gene>
    <name evidence="2" type="ORF">KTS37_01255</name>
</gene>
<dbReference type="Proteomes" id="UP001166304">
    <property type="component" value="Unassembled WGS sequence"/>
</dbReference>
<dbReference type="PANTHER" id="PTHR22916">
    <property type="entry name" value="GLYCOSYLTRANSFERASE"/>
    <property type="match status" value="1"/>
</dbReference>
<accession>A0AA41FXC1</accession>
<dbReference type="EMBL" id="JAHQXE010000001">
    <property type="protein sequence ID" value="MBV0900403.1"/>
    <property type="molecule type" value="Genomic_DNA"/>
</dbReference>
<protein>
    <submittedName>
        <fullName evidence="2">Glycosyltransferase</fullName>
    </submittedName>
</protein>
<dbReference type="Pfam" id="PF00535">
    <property type="entry name" value="Glycos_transf_2"/>
    <property type="match status" value="1"/>
</dbReference>
<evidence type="ECO:0000313" key="3">
    <source>
        <dbReference type="Proteomes" id="UP001166304"/>
    </source>
</evidence>
<dbReference type="PANTHER" id="PTHR22916:SF3">
    <property type="entry name" value="UDP-GLCNAC:BETAGAL BETA-1,3-N-ACETYLGLUCOSAMINYLTRANSFERASE-LIKE PROTEIN 1"/>
    <property type="match status" value="1"/>
</dbReference>
<proteinExistence type="predicted"/>
<evidence type="ECO:0000313" key="2">
    <source>
        <dbReference type="EMBL" id="MBV0900403.1"/>
    </source>
</evidence>
<feature type="domain" description="Glycosyltransferase 2-like" evidence="1">
    <location>
        <begin position="5"/>
        <end position="174"/>
    </location>
</feature>
<dbReference type="AlphaFoldDB" id="A0AA41FXC1"/>